<dbReference type="VEuPathDB" id="FungiDB:H257_00160"/>
<accession>W4H9B9</accession>
<dbReference type="RefSeq" id="XP_009821010.1">
    <property type="nucleotide sequence ID" value="XM_009822708.1"/>
</dbReference>
<evidence type="ECO:0000313" key="1">
    <source>
        <dbReference type="EMBL" id="ETV88610.1"/>
    </source>
</evidence>
<protein>
    <submittedName>
        <fullName evidence="1">Uncharacterized protein</fullName>
    </submittedName>
</protein>
<dbReference type="GeneID" id="20802156"/>
<dbReference type="AlphaFoldDB" id="W4H9B9"/>
<reference evidence="1" key="1">
    <citation type="submission" date="2013-12" db="EMBL/GenBank/DDBJ databases">
        <title>The Genome Sequence of Aphanomyces astaci APO3.</title>
        <authorList>
            <consortium name="The Broad Institute Genomics Platform"/>
            <person name="Russ C."/>
            <person name="Tyler B."/>
            <person name="van West P."/>
            <person name="Dieguez-Uribeondo J."/>
            <person name="Young S.K."/>
            <person name="Zeng Q."/>
            <person name="Gargeya S."/>
            <person name="Fitzgerald M."/>
            <person name="Abouelleil A."/>
            <person name="Alvarado L."/>
            <person name="Chapman S.B."/>
            <person name="Gainer-Dewar J."/>
            <person name="Goldberg J."/>
            <person name="Griggs A."/>
            <person name="Gujja S."/>
            <person name="Hansen M."/>
            <person name="Howarth C."/>
            <person name="Imamovic A."/>
            <person name="Ireland A."/>
            <person name="Larimer J."/>
            <person name="McCowan C."/>
            <person name="Murphy C."/>
            <person name="Pearson M."/>
            <person name="Poon T.W."/>
            <person name="Priest M."/>
            <person name="Roberts A."/>
            <person name="Saif S."/>
            <person name="Shea T."/>
            <person name="Sykes S."/>
            <person name="Wortman J."/>
            <person name="Nusbaum C."/>
            <person name="Birren B."/>
        </authorList>
    </citation>
    <scope>NUCLEOTIDE SEQUENCE [LARGE SCALE GENOMIC DNA]</scope>
    <source>
        <strain evidence="1">APO3</strain>
    </source>
</reference>
<proteinExistence type="predicted"/>
<sequence length="161" mass="18809">MTHATRAWAASITHLHAPHFHTQWFTAHWAALRRHWQSTCTTNVDHIRTAGELPLLTEVNILLKRRYHDTAPMGHDRRIRARRTHLTAKTLHWHSRRLSLLPPAIPMGYADPTLRPQRLPPDPEIHLQRLKHIPFTLEPTQIEVMSQTDRMVPPSPTFRPL</sequence>
<gene>
    <name evidence="1" type="ORF">H257_00160</name>
</gene>
<organism evidence="1">
    <name type="scientific">Aphanomyces astaci</name>
    <name type="common">Crayfish plague agent</name>
    <dbReference type="NCBI Taxonomy" id="112090"/>
    <lineage>
        <taxon>Eukaryota</taxon>
        <taxon>Sar</taxon>
        <taxon>Stramenopiles</taxon>
        <taxon>Oomycota</taxon>
        <taxon>Saprolegniomycetes</taxon>
        <taxon>Saprolegniales</taxon>
        <taxon>Verrucalvaceae</taxon>
        <taxon>Aphanomyces</taxon>
    </lineage>
</organism>
<name>W4H9B9_APHAT</name>
<dbReference type="EMBL" id="KI913114">
    <property type="protein sequence ID" value="ETV88610.1"/>
    <property type="molecule type" value="Genomic_DNA"/>
</dbReference>